<dbReference type="PROSITE" id="PS51257">
    <property type="entry name" value="PROKAR_LIPOPROTEIN"/>
    <property type="match status" value="1"/>
</dbReference>
<reference evidence="1 2" key="1">
    <citation type="submission" date="2015-12" db="EMBL/GenBank/DDBJ databases">
        <title>Genome sequence of Mucilaginibacter gotjawali.</title>
        <authorList>
            <person name="Lee J.S."/>
            <person name="Lee K.C."/>
            <person name="Kim K.K."/>
            <person name="Lee B.W."/>
        </authorList>
    </citation>
    <scope>NUCLEOTIDE SEQUENCE [LARGE SCALE GENOMIC DNA]</scope>
    <source>
        <strain evidence="1 2">SA3-7</strain>
    </source>
</reference>
<dbReference type="Proteomes" id="UP000218263">
    <property type="component" value="Chromosome"/>
</dbReference>
<evidence type="ECO:0000313" key="1">
    <source>
        <dbReference type="EMBL" id="BAU56092.1"/>
    </source>
</evidence>
<dbReference type="OrthoDB" id="672896at2"/>
<dbReference type="KEGG" id="mgot:MgSA37_04289"/>
<dbReference type="EMBL" id="AP017313">
    <property type="protein sequence ID" value="BAU56092.1"/>
    <property type="molecule type" value="Genomic_DNA"/>
</dbReference>
<evidence type="ECO:0000313" key="2">
    <source>
        <dbReference type="Proteomes" id="UP000218263"/>
    </source>
</evidence>
<protein>
    <submittedName>
        <fullName evidence="1">Uncharacterized protein</fullName>
    </submittedName>
</protein>
<organism evidence="1 2">
    <name type="scientific">Mucilaginibacter gotjawali</name>
    <dbReference type="NCBI Taxonomy" id="1550579"/>
    <lineage>
        <taxon>Bacteria</taxon>
        <taxon>Pseudomonadati</taxon>
        <taxon>Bacteroidota</taxon>
        <taxon>Sphingobacteriia</taxon>
        <taxon>Sphingobacteriales</taxon>
        <taxon>Sphingobacteriaceae</taxon>
        <taxon>Mucilaginibacter</taxon>
    </lineage>
</organism>
<accession>A0A0X8X5K5</accession>
<gene>
    <name evidence="1" type="ORF">MgSA37_04289</name>
</gene>
<proteinExistence type="predicted"/>
<name>A0A0X8X5K5_9SPHI</name>
<dbReference type="RefSeq" id="WP_096354700.1">
    <property type="nucleotide sequence ID" value="NZ_AP017313.1"/>
</dbReference>
<dbReference type="AlphaFoldDB" id="A0A0X8X5K5"/>
<sequence>MKKIITILGCVILLAFSACTKQYVSPATTNQTLYADLASSDWTAYTDNNGSKSYTASININALTNNFAAIGGVIIDISYDGGKTYEQLPETYANVAYSFTYSGGNISLYAQSADGTTAVQPTLPIKVKIILVDSNS</sequence>
<keyword evidence="2" id="KW-1185">Reference proteome</keyword>